<dbReference type="PROSITE" id="PS51186">
    <property type="entry name" value="GNAT"/>
    <property type="match status" value="1"/>
</dbReference>
<dbReference type="CDD" id="cd04301">
    <property type="entry name" value="NAT_SF"/>
    <property type="match status" value="1"/>
</dbReference>
<keyword evidence="1" id="KW-0808">Transferase</keyword>
<gene>
    <name evidence="4" type="ORF">CKO40_22495</name>
</gene>
<keyword evidence="2" id="KW-0012">Acyltransferase</keyword>
<reference evidence="4" key="1">
    <citation type="submission" date="2017-08" db="EMBL/GenBank/DDBJ databases">
        <authorList>
            <person name="Imhoff J.F."/>
            <person name="Rahn T."/>
            <person name="Kuenzel S."/>
            <person name="Neulinger S.C."/>
        </authorList>
    </citation>
    <scope>NUCLEOTIDE SEQUENCE</scope>
    <source>
        <strain evidence="4">DSM 11080</strain>
    </source>
</reference>
<dbReference type="GO" id="GO:0016747">
    <property type="term" value="F:acyltransferase activity, transferring groups other than amino-acyl groups"/>
    <property type="evidence" value="ECO:0007669"/>
    <property type="project" value="InterPro"/>
</dbReference>
<dbReference type="SUPFAM" id="SSF55729">
    <property type="entry name" value="Acyl-CoA N-acyltransferases (Nat)"/>
    <property type="match status" value="1"/>
</dbReference>
<dbReference type="Gene3D" id="3.40.630.30">
    <property type="match status" value="1"/>
</dbReference>
<evidence type="ECO:0000313" key="5">
    <source>
        <dbReference type="Proteomes" id="UP001296776"/>
    </source>
</evidence>
<reference evidence="4" key="2">
    <citation type="journal article" date="2020" name="Microorganisms">
        <title>Osmotic Adaptation and Compatible Solute Biosynthesis of Phototrophic Bacteria as Revealed from Genome Analyses.</title>
        <authorList>
            <person name="Imhoff J.F."/>
            <person name="Rahn T."/>
            <person name="Kunzel S."/>
            <person name="Keller A."/>
            <person name="Neulinger S.C."/>
        </authorList>
    </citation>
    <scope>NUCLEOTIDE SEQUENCE</scope>
    <source>
        <strain evidence="4">DSM 11080</strain>
    </source>
</reference>
<evidence type="ECO:0000256" key="1">
    <source>
        <dbReference type="ARBA" id="ARBA00022679"/>
    </source>
</evidence>
<dbReference type="AlphaFoldDB" id="A0AAJ0XCI7"/>
<dbReference type="InterPro" id="IPR050832">
    <property type="entry name" value="Bact_Acetyltransf"/>
</dbReference>
<accession>A0AAJ0XCI7</accession>
<dbReference type="RefSeq" id="WP_200348708.1">
    <property type="nucleotide sequence ID" value="NZ_NRSJ01000073.1"/>
</dbReference>
<dbReference type="PANTHER" id="PTHR43877">
    <property type="entry name" value="AMINOALKYLPHOSPHONATE N-ACETYLTRANSFERASE-RELATED-RELATED"/>
    <property type="match status" value="1"/>
</dbReference>
<name>A0AAJ0XCI7_9GAMM</name>
<evidence type="ECO:0000313" key="4">
    <source>
        <dbReference type="EMBL" id="MBK1707225.1"/>
    </source>
</evidence>
<dbReference type="Proteomes" id="UP001296776">
    <property type="component" value="Unassembled WGS sequence"/>
</dbReference>
<comment type="caution">
    <text evidence="4">The sequence shown here is derived from an EMBL/GenBank/DDBJ whole genome shotgun (WGS) entry which is preliminary data.</text>
</comment>
<sequence>MKLELRRATAIDGPALAKVHVSSWREAYAGIVPSSHLRDCTVGFREKSFRESLASGGEETYVAEHSGKVVGFLTLGGCRDLDVDSCSTGEIWGIYVSPEWWRKGIGRYLCEQGEAILASRGYAFVKLWVLEANDQARAFYEAMGFECDGAIKQVNIGATLAVVRYQKRFDEESAVGINNSFQRT</sequence>
<dbReference type="Pfam" id="PF00583">
    <property type="entry name" value="Acetyltransf_1"/>
    <property type="match status" value="1"/>
</dbReference>
<organism evidence="4 5">
    <name type="scientific">Halochromatium glycolicum</name>
    <dbReference type="NCBI Taxonomy" id="85075"/>
    <lineage>
        <taxon>Bacteria</taxon>
        <taxon>Pseudomonadati</taxon>
        <taxon>Pseudomonadota</taxon>
        <taxon>Gammaproteobacteria</taxon>
        <taxon>Chromatiales</taxon>
        <taxon>Chromatiaceae</taxon>
        <taxon>Halochromatium</taxon>
    </lineage>
</organism>
<protein>
    <recommendedName>
        <fullName evidence="3">N-acetyltransferase domain-containing protein</fullName>
    </recommendedName>
</protein>
<proteinExistence type="predicted"/>
<evidence type="ECO:0000256" key="2">
    <source>
        <dbReference type="ARBA" id="ARBA00023315"/>
    </source>
</evidence>
<feature type="domain" description="N-acetyltransferase" evidence="3">
    <location>
        <begin position="3"/>
        <end position="170"/>
    </location>
</feature>
<dbReference type="EMBL" id="NRSJ01000073">
    <property type="protein sequence ID" value="MBK1707225.1"/>
    <property type="molecule type" value="Genomic_DNA"/>
</dbReference>
<dbReference type="PANTHER" id="PTHR43877:SF1">
    <property type="entry name" value="ACETYLTRANSFERASE"/>
    <property type="match status" value="1"/>
</dbReference>
<evidence type="ECO:0000259" key="3">
    <source>
        <dbReference type="PROSITE" id="PS51186"/>
    </source>
</evidence>
<dbReference type="InterPro" id="IPR016181">
    <property type="entry name" value="Acyl_CoA_acyltransferase"/>
</dbReference>
<keyword evidence="5" id="KW-1185">Reference proteome</keyword>
<dbReference type="InterPro" id="IPR000182">
    <property type="entry name" value="GNAT_dom"/>
</dbReference>